<evidence type="ECO:0000256" key="1">
    <source>
        <dbReference type="ARBA" id="ARBA00004123"/>
    </source>
</evidence>
<feature type="compositionally biased region" description="Basic residues" evidence="6">
    <location>
        <begin position="172"/>
        <end position="181"/>
    </location>
</feature>
<dbReference type="Proteomes" id="UP000184188">
    <property type="component" value="Unassembled WGS sequence"/>
</dbReference>
<keyword evidence="4" id="KW-0862">Zinc</keyword>
<evidence type="ECO:0000256" key="4">
    <source>
        <dbReference type="ARBA" id="ARBA00022833"/>
    </source>
</evidence>
<dbReference type="STRING" id="1073090.A0A1L9SAY5"/>
<dbReference type="VEuPathDB" id="FungiDB:ASPZODRAFT_769959"/>
<dbReference type="AlphaFoldDB" id="A0A1L9SAY5"/>
<dbReference type="Gene3D" id="3.30.1740.10">
    <property type="entry name" value="Zinc finger, PARP-type"/>
    <property type="match status" value="1"/>
</dbReference>
<organism evidence="8 9">
    <name type="scientific">Penicilliopsis zonata CBS 506.65</name>
    <dbReference type="NCBI Taxonomy" id="1073090"/>
    <lineage>
        <taxon>Eukaryota</taxon>
        <taxon>Fungi</taxon>
        <taxon>Dikarya</taxon>
        <taxon>Ascomycota</taxon>
        <taxon>Pezizomycotina</taxon>
        <taxon>Eurotiomycetes</taxon>
        <taxon>Eurotiomycetidae</taxon>
        <taxon>Eurotiales</taxon>
        <taxon>Aspergillaceae</taxon>
        <taxon>Penicilliopsis</taxon>
    </lineage>
</organism>
<dbReference type="EMBL" id="KV878348">
    <property type="protein sequence ID" value="OJJ44311.1"/>
    <property type="molecule type" value="Genomic_DNA"/>
</dbReference>
<dbReference type="InterPro" id="IPR036957">
    <property type="entry name" value="Znf_PARP_sf"/>
</dbReference>
<dbReference type="RefSeq" id="XP_022578821.1">
    <property type="nucleotide sequence ID" value="XM_022730144.1"/>
</dbReference>
<dbReference type="SUPFAM" id="SSF57716">
    <property type="entry name" value="Glucocorticoid receptor-like (DNA-binding domain)"/>
    <property type="match status" value="1"/>
</dbReference>
<dbReference type="GO" id="GO:0005634">
    <property type="term" value="C:nucleus"/>
    <property type="evidence" value="ECO:0007669"/>
    <property type="project" value="UniProtKB-SubCell"/>
</dbReference>
<reference evidence="9" key="1">
    <citation type="journal article" date="2017" name="Genome Biol.">
        <title>Comparative genomics reveals high biological diversity and specific adaptations in the industrially and medically important fungal genus Aspergillus.</title>
        <authorList>
            <person name="de Vries R.P."/>
            <person name="Riley R."/>
            <person name="Wiebenga A."/>
            <person name="Aguilar-Osorio G."/>
            <person name="Amillis S."/>
            <person name="Uchima C.A."/>
            <person name="Anderluh G."/>
            <person name="Asadollahi M."/>
            <person name="Askin M."/>
            <person name="Barry K."/>
            <person name="Battaglia E."/>
            <person name="Bayram O."/>
            <person name="Benocci T."/>
            <person name="Braus-Stromeyer S.A."/>
            <person name="Caldana C."/>
            <person name="Canovas D."/>
            <person name="Cerqueira G.C."/>
            <person name="Chen F."/>
            <person name="Chen W."/>
            <person name="Choi C."/>
            <person name="Clum A."/>
            <person name="Dos Santos R.A."/>
            <person name="Damasio A.R."/>
            <person name="Diallinas G."/>
            <person name="Emri T."/>
            <person name="Fekete E."/>
            <person name="Flipphi M."/>
            <person name="Freyberg S."/>
            <person name="Gallo A."/>
            <person name="Gournas C."/>
            <person name="Habgood R."/>
            <person name="Hainaut M."/>
            <person name="Harispe M.L."/>
            <person name="Henrissat B."/>
            <person name="Hilden K.S."/>
            <person name="Hope R."/>
            <person name="Hossain A."/>
            <person name="Karabika E."/>
            <person name="Karaffa L."/>
            <person name="Karanyi Z."/>
            <person name="Krasevec N."/>
            <person name="Kuo A."/>
            <person name="Kusch H."/>
            <person name="LaButti K."/>
            <person name="Lagendijk E.L."/>
            <person name="Lapidus A."/>
            <person name="Levasseur A."/>
            <person name="Lindquist E."/>
            <person name="Lipzen A."/>
            <person name="Logrieco A.F."/>
            <person name="MacCabe A."/>
            <person name="Maekelae M.R."/>
            <person name="Malavazi I."/>
            <person name="Melin P."/>
            <person name="Meyer V."/>
            <person name="Mielnichuk N."/>
            <person name="Miskei M."/>
            <person name="Molnar A.P."/>
            <person name="Mule G."/>
            <person name="Ngan C.Y."/>
            <person name="Orejas M."/>
            <person name="Orosz E."/>
            <person name="Ouedraogo J.P."/>
            <person name="Overkamp K.M."/>
            <person name="Park H.-S."/>
            <person name="Perrone G."/>
            <person name="Piumi F."/>
            <person name="Punt P.J."/>
            <person name="Ram A.F."/>
            <person name="Ramon A."/>
            <person name="Rauscher S."/>
            <person name="Record E."/>
            <person name="Riano-Pachon D.M."/>
            <person name="Robert V."/>
            <person name="Roehrig J."/>
            <person name="Ruller R."/>
            <person name="Salamov A."/>
            <person name="Salih N.S."/>
            <person name="Samson R.A."/>
            <person name="Sandor E."/>
            <person name="Sanguinetti M."/>
            <person name="Schuetze T."/>
            <person name="Sepcic K."/>
            <person name="Shelest E."/>
            <person name="Sherlock G."/>
            <person name="Sophianopoulou V."/>
            <person name="Squina F.M."/>
            <person name="Sun H."/>
            <person name="Susca A."/>
            <person name="Todd R.B."/>
            <person name="Tsang A."/>
            <person name="Unkles S.E."/>
            <person name="van de Wiele N."/>
            <person name="van Rossen-Uffink D."/>
            <person name="Oliveira J.V."/>
            <person name="Vesth T.C."/>
            <person name="Visser J."/>
            <person name="Yu J.-H."/>
            <person name="Zhou M."/>
            <person name="Andersen M.R."/>
            <person name="Archer D.B."/>
            <person name="Baker S.E."/>
            <person name="Benoit I."/>
            <person name="Brakhage A.A."/>
            <person name="Braus G.H."/>
            <person name="Fischer R."/>
            <person name="Frisvad J.C."/>
            <person name="Goldman G.H."/>
            <person name="Houbraken J."/>
            <person name="Oakley B."/>
            <person name="Pocsi I."/>
            <person name="Scazzocchio C."/>
            <person name="Seiboth B."/>
            <person name="vanKuyk P.A."/>
            <person name="Wortman J."/>
            <person name="Dyer P.S."/>
            <person name="Grigoriev I.V."/>
        </authorList>
    </citation>
    <scope>NUCLEOTIDE SEQUENCE [LARGE SCALE GENOMIC DNA]</scope>
    <source>
        <strain evidence="9">CBS 506.65</strain>
    </source>
</reference>
<dbReference type="OrthoDB" id="429950at2759"/>
<comment type="subcellular location">
    <subcellularLocation>
        <location evidence="1">Nucleus</location>
    </subcellularLocation>
</comment>
<keyword evidence="2" id="KW-0479">Metal-binding</keyword>
<keyword evidence="9" id="KW-1185">Reference proteome</keyword>
<dbReference type="GO" id="GO:0003677">
    <property type="term" value="F:DNA binding"/>
    <property type="evidence" value="ECO:0007669"/>
    <property type="project" value="InterPro"/>
</dbReference>
<evidence type="ECO:0000256" key="6">
    <source>
        <dbReference type="SAM" id="MobiDB-lite"/>
    </source>
</evidence>
<protein>
    <recommendedName>
        <fullName evidence="7">PARP-type domain-containing protein</fullName>
    </recommendedName>
</protein>
<feature type="region of interest" description="Disordered" evidence="6">
    <location>
        <begin position="70"/>
        <end position="260"/>
    </location>
</feature>
<sequence length="260" mass="29439">MGSYRLEEASTGRAGCQNKECKEAKIKIAKGELRLGSWVDTGNFQSWYWRHWGCVTPKVITNLSETLDEVSGADGKDFSELDGYEDLSSENQEKVRKALEQGHVDDEDWKGDPDVNRPGKTGFRKRATPKKKKEEEEEEETEGEEKEKEEEKPTKATKRGRADHEEAEPATKKARAPRSKKAAAQEVVENKEADAVPKQEPEPKTKPSSKRARAAVVTADDEVEKPKRGRKPKAKPQEDIEEEVVQEKKKPRRGRRKSAE</sequence>
<dbReference type="PROSITE" id="PS50064">
    <property type="entry name" value="ZF_PARP_2"/>
    <property type="match status" value="1"/>
</dbReference>
<feature type="compositionally biased region" description="Basic and acidic residues" evidence="6">
    <location>
        <begin position="188"/>
        <end position="205"/>
    </location>
</feature>
<evidence type="ECO:0000256" key="3">
    <source>
        <dbReference type="ARBA" id="ARBA00022771"/>
    </source>
</evidence>
<name>A0A1L9SAY5_9EURO</name>
<evidence type="ECO:0000259" key="7">
    <source>
        <dbReference type="PROSITE" id="PS50064"/>
    </source>
</evidence>
<feature type="compositionally biased region" description="Acidic residues" evidence="6">
    <location>
        <begin position="135"/>
        <end position="144"/>
    </location>
</feature>
<dbReference type="SMART" id="SM01336">
    <property type="entry name" value="zf-PARP"/>
    <property type="match status" value="1"/>
</dbReference>
<evidence type="ECO:0000256" key="2">
    <source>
        <dbReference type="ARBA" id="ARBA00022723"/>
    </source>
</evidence>
<accession>A0A1L9SAY5</accession>
<keyword evidence="3" id="KW-0863">Zinc-finger</keyword>
<feature type="compositionally biased region" description="Basic residues" evidence="6">
    <location>
        <begin position="249"/>
        <end position="260"/>
    </location>
</feature>
<evidence type="ECO:0000313" key="8">
    <source>
        <dbReference type="EMBL" id="OJJ44311.1"/>
    </source>
</evidence>
<dbReference type="GeneID" id="34616608"/>
<gene>
    <name evidence="8" type="ORF">ASPZODRAFT_769959</name>
</gene>
<proteinExistence type="predicted"/>
<dbReference type="GO" id="GO:0008270">
    <property type="term" value="F:zinc ion binding"/>
    <property type="evidence" value="ECO:0007669"/>
    <property type="project" value="UniProtKB-KW"/>
</dbReference>
<feature type="domain" description="PARP-type" evidence="7">
    <location>
        <begin position="4"/>
        <end position="103"/>
    </location>
</feature>
<feature type="compositionally biased region" description="Basic and acidic residues" evidence="6">
    <location>
        <begin position="91"/>
        <end position="117"/>
    </location>
</feature>
<keyword evidence="5" id="KW-0539">Nucleus</keyword>
<feature type="compositionally biased region" description="Basic residues" evidence="6">
    <location>
        <begin position="122"/>
        <end position="131"/>
    </location>
</feature>
<evidence type="ECO:0000313" key="9">
    <source>
        <dbReference type="Proteomes" id="UP000184188"/>
    </source>
</evidence>
<dbReference type="InterPro" id="IPR001510">
    <property type="entry name" value="Znf_PARP"/>
</dbReference>
<feature type="compositionally biased region" description="Basic and acidic residues" evidence="6">
    <location>
        <begin position="145"/>
        <end position="171"/>
    </location>
</feature>
<evidence type="ECO:0000256" key="5">
    <source>
        <dbReference type="ARBA" id="ARBA00023242"/>
    </source>
</evidence>
<dbReference type="Pfam" id="PF00645">
    <property type="entry name" value="zf-PARP"/>
    <property type="match status" value="1"/>
</dbReference>